<organism evidence="9 11">
    <name type="scientific">Streptococcus pneumoniae</name>
    <dbReference type="NCBI Taxonomy" id="1313"/>
    <lineage>
        <taxon>Bacteria</taxon>
        <taxon>Bacillati</taxon>
        <taxon>Bacillota</taxon>
        <taxon>Bacilli</taxon>
        <taxon>Lactobacillales</taxon>
        <taxon>Streptococcaceae</taxon>
        <taxon>Streptococcus</taxon>
    </lineage>
</organism>
<dbReference type="Pfam" id="PF01992">
    <property type="entry name" value="vATP-synt_AC39"/>
    <property type="match status" value="1"/>
</dbReference>
<evidence type="ECO:0000313" key="10">
    <source>
        <dbReference type="Proteomes" id="UP000254854"/>
    </source>
</evidence>
<dbReference type="InterPro" id="IPR035067">
    <property type="entry name" value="V-type_ATPase_csu/dsu"/>
</dbReference>
<dbReference type="InterPro" id="IPR036079">
    <property type="entry name" value="ATPase_csu/dsu_sf"/>
</dbReference>
<proteinExistence type="inferred from homology"/>
<evidence type="ECO:0000313" key="9">
    <source>
        <dbReference type="EMBL" id="VQC98654.1"/>
    </source>
</evidence>
<dbReference type="GO" id="GO:0016787">
    <property type="term" value="F:hydrolase activity"/>
    <property type="evidence" value="ECO:0007669"/>
    <property type="project" value="UniProtKB-KW"/>
</dbReference>
<keyword evidence="2" id="KW-0813">Transport</keyword>
<dbReference type="RefSeq" id="WP_000380544.1">
    <property type="nucleotide sequence ID" value="NZ_AP018936.1"/>
</dbReference>
<dbReference type="EMBL" id="CAAXWD010000002">
    <property type="protein sequence ID" value="VQC98654.1"/>
    <property type="molecule type" value="Genomic_DNA"/>
</dbReference>
<evidence type="ECO:0000313" key="4">
    <source>
        <dbReference type="EMBL" id="MDS8038548.1"/>
    </source>
</evidence>
<dbReference type="Proteomes" id="UP000254854">
    <property type="component" value="Unassembled WGS sequence"/>
</dbReference>
<keyword evidence="9" id="KW-0378">Hydrolase</keyword>
<dbReference type="Proteomes" id="UP000311381">
    <property type="component" value="Unassembled WGS sequence"/>
</dbReference>
<evidence type="ECO:0000256" key="1">
    <source>
        <dbReference type="ARBA" id="ARBA00006709"/>
    </source>
</evidence>
<dbReference type="EC" id="3.6.3.14" evidence="9"/>
<dbReference type="GO" id="GO:0046961">
    <property type="term" value="F:proton-transporting ATPase activity, rotational mechanism"/>
    <property type="evidence" value="ECO:0007669"/>
    <property type="project" value="InterPro"/>
</dbReference>
<name>A0A0B7LGI1_STREE</name>
<evidence type="ECO:0000313" key="5">
    <source>
        <dbReference type="EMBL" id="SUN87934.1"/>
    </source>
</evidence>
<dbReference type="EMBL" id="CAAQRO010000003">
    <property type="protein sequence ID" value="VMC87584.1"/>
    <property type="molecule type" value="Genomic_DNA"/>
</dbReference>
<evidence type="ECO:0000313" key="14">
    <source>
        <dbReference type="Proteomes" id="UP000358702"/>
    </source>
</evidence>
<evidence type="ECO:0000313" key="11">
    <source>
        <dbReference type="Proteomes" id="UP000298847"/>
    </source>
</evidence>
<evidence type="ECO:0000256" key="2">
    <source>
        <dbReference type="ARBA" id="ARBA00022448"/>
    </source>
</evidence>
<evidence type="ECO:0000256" key="3">
    <source>
        <dbReference type="ARBA" id="ARBA00023065"/>
    </source>
</evidence>
<dbReference type="EMBL" id="CAAULE010000012">
    <property type="protein sequence ID" value="VOG82567.1"/>
    <property type="molecule type" value="Genomic_DNA"/>
</dbReference>
<evidence type="ECO:0000313" key="6">
    <source>
        <dbReference type="EMBL" id="VKB51681.1"/>
    </source>
</evidence>
<protein>
    <submittedName>
        <fullName evidence="4">V-type ATPase subunit</fullName>
    </submittedName>
    <submittedName>
        <fullName evidence="9">V-type H+-ATPase, subunit C</fullName>
        <ecNumber evidence="9">3.6.3.14</ecNumber>
    </submittedName>
</protein>
<dbReference type="InterPro" id="IPR002843">
    <property type="entry name" value="ATPase_V0-cplx_csu/dsu"/>
</dbReference>
<evidence type="ECO:0000313" key="12">
    <source>
        <dbReference type="Proteomes" id="UP000311381"/>
    </source>
</evidence>
<accession>A0A0B7LGI1</accession>
<dbReference type="InterPro" id="IPR050873">
    <property type="entry name" value="V-ATPase_V0D/AC39_subunit"/>
</dbReference>
<dbReference type="Proteomes" id="UP000312530">
    <property type="component" value="Unassembled WGS sequence"/>
</dbReference>
<evidence type="ECO:0000313" key="13">
    <source>
        <dbReference type="Proteomes" id="UP000312530"/>
    </source>
</evidence>
<reference evidence="5 10" key="1">
    <citation type="submission" date="2018-06" db="EMBL/GenBank/DDBJ databases">
        <authorList>
            <consortium name="Pathogen Informatics"/>
            <person name="Doyle S."/>
        </authorList>
    </citation>
    <scope>NUCLEOTIDE SEQUENCE [LARGE SCALE GENOMIC DNA]</scope>
    <source>
        <strain evidence="5 10">NCTC13734</strain>
    </source>
</reference>
<sequence>MDTNLFSKINTTISVKENDFITEEKFQKIIQSKDTETLAFILESTPYHLSIDILEDPSQTEISLMTKLVNDYRWAYAESPSDIIVTLFALRYVYHNIKVLLKSKAAIKKDFSKLLIPIGIFDIESLKHLVSSLHSDTLPDFMVREVESIWNEYETFNNIRVLDVGADLAYFKHLKLLSNELDEVLSQVIVEMIDFYNIITVKRGLSQNKSHGDILQLLSDEGSISAKEFIYIVENQEIFVWFNKINPSLDSIFSTYELKMQDATISSSELEFLCDLLLYKTLDQGRYNVEGPLVLARYLLGCEFEVKNLRMIISALQNTIPFESIKERIRPHYGS</sequence>
<dbReference type="InterPro" id="IPR044911">
    <property type="entry name" value="V-type_ATPase_csu/dsu_dom_3"/>
</dbReference>
<reference evidence="11 12" key="2">
    <citation type="submission" date="2019-04" db="EMBL/GenBank/DDBJ databases">
        <authorList>
            <consortium name="Pathogen Informatics"/>
        </authorList>
    </citation>
    <scope>NUCLEOTIDE SEQUENCE [LARGE SCALE GENOMIC DNA]</scope>
    <source>
        <strain evidence="6 14">GPSC21</strain>
        <strain evidence="9 11">GPSC22</strain>
        <strain evidence="12 13">GPSC47</strain>
    </source>
</reference>
<evidence type="ECO:0000313" key="7">
    <source>
        <dbReference type="EMBL" id="VMC87584.1"/>
    </source>
</evidence>
<dbReference type="Proteomes" id="UP000358702">
    <property type="component" value="Unassembled WGS sequence"/>
</dbReference>
<dbReference type="Proteomes" id="UP001184693">
    <property type="component" value="Unassembled WGS sequence"/>
</dbReference>
<dbReference type="EMBL" id="CAANCB010000002">
    <property type="protein sequence ID" value="VKB51681.1"/>
    <property type="molecule type" value="Genomic_DNA"/>
</dbReference>
<dbReference type="Proteomes" id="UP000298847">
    <property type="component" value="Unassembled WGS sequence"/>
</dbReference>
<dbReference type="SUPFAM" id="SSF103486">
    <property type="entry name" value="V-type ATP synthase subunit C"/>
    <property type="match status" value="1"/>
</dbReference>
<dbReference type="EMBL" id="UHFW01000006">
    <property type="protein sequence ID" value="SUN87934.1"/>
    <property type="molecule type" value="Genomic_DNA"/>
</dbReference>
<comment type="similarity">
    <text evidence="1">Belongs to the V-ATPase V0D/AC39 subunit family.</text>
</comment>
<evidence type="ECO:0000313" key="8">
    <source>
        <dbReference type="EMBL" id="VOG82567.1"/>
    </source>
</evidence>
<dbReference type="OMA" id="RMIDANT"/>
<dbReference type="Gene3D" id="1.20.1690.10">
    <property type="entry name" value="V-type ATP synthase subunit C domain"/>
    <property type="match status" value="2"/>
</dbReference>
<reference evidence="4" key="3">
    <citation type="submission" date="2023-06" db="EMBL/GenBank/DDBJ databases">
        <title>PCVPA Blantyre Malawi Pneumococcal carriage surveillance isolates.</title>
        <authorList>
            <person name="Obolski U."/>
            <person name="Swarthout T.D."/>
            <person name="Kalizang'Oma A."/>
            <person name="Mwalukomo T.S."/>
            <person name="Cave R."/>
            <person name="Brown C."/>
            <person name="Cornick J."/>
            <person name="Kamng'Ona A."/>
            <person name="Msefula J."/>
            <person name="French N."/>
            <person name="Hyderman R."/>
        </authorList>
    </citation>
    <scope>NUCLEOTIDE SEQUENCE</scope>
    <source>
        <strain evidence="4">BVY8TH</strain>
    </source>
</reference>
<dbReference type="PANTHER" id="PTHR38682:SF1">
    <property type="entry name" value="V-TYPE ATP SYNTHASE SUBUNIT C"/>
    <property type="match status" value="1"/>
</dbReference>
<dbReference type="EMBL" id="JAVPGZ010000190">
    <property type="protein sequence ID" value="MDS8038548.1"/>
    <property type="molecule type" value="Genomic_DNA"/>
</dbReference>
<dbReference type="PANTHER" id="PTHR38682">
    <property type="entry name" value="V-TYPE ATP SYNTHASE SUBUNIT C"/>
    <property type="match status" value="1"/>
</dbReference>
<gene>
    <name evidence="9" type="primary">ntpC</name>
    <name evidence="5" type="ORF">NCTC13734_01489</name>
    <name evidence="4" type="ORF">RLG82_05945</name>
    <name evidence="7" type="ORF">SAMEA2627268_00588</name>
    <name evidence="8" type="ORF">SAMEA2696453_01508</name>
    <name evidence="6" type="ORF">SAMEA3353631_00494</name>
    <name evidence="9" type="ORF">SAMEA3354366_00987</name>
</gene>
<keyword evidence="3" id="KW-0406">Ion transport</keyword>
<dbReference type="AlphaFoldDB" id="A0A0B7LGI1"/>
<dbReference type="Gene3D" id="1.10.132.50">
    <property type="entry name" value="ATP synthase (C/AC39) subunit, domain 3"/>
    <property type="match status" value="1"/>
</dbReference>